<protein>
    <submittedName>
        <fullName evidence="2">Uncharacterized protein</fullName>
    </submittedName>
</protein>
<dbReference type="AlphaFoldDB" id="A0AA39LLQ0"/>
<proteinExistence type="predicted"/>
<keyword evidence="1" id="KW-0812">Transmembrane</keyword>
<keyword evidence="3" id="KW-1185">Reference proteome</keyword>
<keyword evidence="1" id="KW-1133">Transmembrane helix</keyword>
<evidence type="ECO:0000313" key="3">
    <source>
        <dbReference type="Proteomes" id="UP001175271"/>
    </source>
</evidence>
<name>A0AA39LLQ0_9BILA</name>
<evidence type="ECO:0000256" key="1">
    <source>
        <dbReference type="SAM" id="Phobius"/>
    </source>
</evidence>
<feature type="transmembrane region" description="Helical" evidence="1">
    <location>
        <begin position="51"/>
        <end position="73"/>
    </location>
</feature>
<dbReference type="Proteomes" id="UP001175271">
    <property type="component" value="Unassembled WGS sequence"/>
</dbReference>
<accession>A0AA39LLQ0</accession>
<dbReference type="EMBL" id="JAUCMV010000004">
    <property type="protein sequence ID" value="KAK0402331.1"/>
    <property type="molecule type" value="Genomic_DNA"/>
</dbReference>
<keyword evidence="1" id="KW-0472">Membrane</keyword>
<comment type="caution">
    <text evidence="2">The sequence shown here is derived from an EMBL/GenBank/DDBJ whole genome shotgun (WGS) entry which is preliminary data.</text>
</comment>
<organism evidence="2 3">
    <name type="scientific">Steinernema hermaphroditum</name>
    <dbReference type="NCBI Taxonomy" id="289476"/>
    <lineage>
        <taxon>Eukaryota</taxon>
        <taxon>Metazoa</taxon>
        <taxon>Ecdysozoa</taxon>
        <taxon>Nematoda</taxon>
        <taxon>Chromadorea</taxon>
        <taxon>Rhabditida</taxon>
        <taxon>Tylenchina</taxon>
        <taxon>Panagrolaimomorpha</taxon>
        <taxon>Strongyloidoidea</taxon>
        <taxon>Steinernematidae</taxon>
        <taxon>Steinernema</taxon>
    </lineage>
</organism>
<reference evidence="2" key="1">
    <citation type="submission" date="2023-06" db="EMBL/GenBank/DDBJ databases">
        <title>Genomic analysis of the entomopathogenic nematode Steinernema hermaphroditum.</title>
        <authorList>
            <person name="Schwarz E.M."/>
            <person name="Heppert J.K."/>
            <person name="Baniya A."/>
            <person name="Schwartz H.T."/>
            <person name="Tan C.-H."/>
            <person name="Antoshechkin I."/>
            <person name="Sternberg P.W."/>
            <person name="Goodrich-Blair H."/>
            <person name="Dillman A.R."/>
        </authorList>
    </citation>
    <scope>NUCLEOTIDE SEQUENCE</scope>
    <source>
        <strain evidence="2">PS9179</strain>
        <tissue evidence="2">Whole animal</tissue>
    </source>
</reference>
<gene>
    <name evidence="2" type="ORF">QR680_016276</name>
</gene>
<feature type="transmembrane region" description="Helical" evidence="1">
    <location>
        <begin position="79"/>
        <end position="96"/>
    </location>
</feature>
<evidence type="ECO:0000313" key="2">
    <source>
        <dbReference type="EMBL" id="KAK0402331.1"/>
    </source>
</evidence>
<sequence length="99" mass="10937">MSSCGNVSFVFGCELQGKGYVTQTDTIVGSLIWLKGQLGKANVAMRRNVRFFFQTSIQNFTMMIALTMIVVVNNQPSPNGIYMNVLGFITIIITHINNA</sequence>